<evidence type="ECO:0000256" key="8">
    <source>
        <dbReference type="ARBA" id="ARBA00022842"/>
    </source>
</evidence>
<dbReference type="InterPro" id="IPR003374">
    <property type="entry name" value="ApbE-like_sf"/>
</dbReference>
<evidence type="ECO:0000256" key="4">
    <source>
        <dbReference type="ARBA" id="ARBA00022630"/>
    </source>
</evidence>
<evidence type="ECO:0000313" key="11">
    <source>
        <dbReference type="EMBL" id="QBP40239.1"/>
    </source>
</evidence>
<dbReference type="KEGG" id="panc:E2636_03335"/>
<evidence type="ECO:0000256" key="5">
    <source>
        <dbReference type="ARBA" id="ARBA00022679"/>
    </source>
</evidence>
<dbReference type="OrthoDB" id="9778595at2"/>
<evidence type="ECO:0000256" key="6">
    <source>
        <dbReference type="ARBA" id="ARBA00022723"/>
    </source>
</evidence>
<dbReference type="PANTHER" id="PTHR30040">
    <property type="entry name" value="THIAMINE BIOSYNTHESIS LIPOPROTEIN APBE"/>
    <property type="match status" value="1"/>
</dbReference>
<evidence type="ECO:0000256" key="2">
    <source>
        <dbReference type="ARBA" id="ARBA00011955"/>
    </source>
</evidence>
<dbReference type="EMBL" id="CP038015">
    <property type="protein sequence ID" value="QBP40239.1"/>
    <property type="molecule type" value="Genomic_DNA"/>
</dbReference>
<evidence type="ECO:0000256" key="3">
    <source>
        <dbReference type="ARBA" id="ARBA00016337"/>
    </source>
</evidence>
<comment type="catalytic activity">
    <reaction evidence="10">
        <text>L-threonyl-[protein] + FAD = FMN-L-threonyl-[protein] + AMP + H(+)</text>
        <dbReference type="Rhea" id="RHEA:36847"/>
        <dbReference type="Rhea" id="RHEA-COMP:11060"/>
        <dbReference type="Rhea" id="RHEA-COMP:11061"/>
        <dbReference type="ChEBI" id="CHEBI:15378"/>
        <dbReference type="ChEBI" id="CHEBI:30013"/>
        <dbReference type="ChEBI" id="CHEBI:57692"/>
        <dbReference type="ChEBI" id="CHEBI:74257"/>
        <dbReference type="ChEBI" id="CHEBI:456215"/>
        <dbReference type="EC" id="2.7.1.180"/>
    </reaction>
</comment>
<keyword evidence="8" id="KW-0460">Magnesium</keyword>
<keyword evidence="12" id="KW-1185">Reference proteome</keyword>
<sequence length="310" mass="35552">MIKRVEFSCMGSYFHIEAENPSELEQWFAKVEKTYSRFIKESELSRFNQMPISDNWIPVSQEFYFVMAEVTRFYQMTDFLFNPFLGGQLRALGYDRPFSEMQRQVQKTMCPLYQENGILLHKEQPMIKKVKEVEVDLGGYIKSWSVDKAFHMAKGEDVFINGGGDMRFSFIQPQVIGVMNPFDSDTDIAQLNVQKGSIATSNVLHRRWQTKDGEYHHVLNGQTGENPTSNVVQVTVLASTTRQAEVYAKVLCMMDLDQVEIWIAEKQLSIAAIIIMDNKSIWVTGNINEYCEGVTTAWSSQRGNGPEFQA</sequence>
<keyword evidence="5" id="KW-0808">Transferase</keyword>
<gene>
    <name evidence="11" type="ORF">E2636_03335</name>
</gene>
<dbReference type="SUPFAM" id="SSF143631">
    <property type="entry name" value="ApbE-like"/>
    <property type="match status" value="1"/>
</dbReference>
<dbReference type="PANTHER" id="PTHR30040:SF2">
    <property type="entry name" value="FAD:PROTEIN FMN TRANSFERASE"/>
    <property type="match status" value="1"/>
</dbReference>
<reference evidence="11 12" key="1">
    <citation type="submission" date="2019-03" db="EMBL/GenBank/DDBJ databases">
        <title>Complete genome sequence of Paenisporosarcina antarctica CGMCC 1.6503T.</title>
        <authorList>
            <person name="Rong J.-C."/>
            <person name="Chi N.-Y."/>
            <person name="Zhang Q.-F."/>
        </authorList>
    </citation>
    <scope>NUCLEOTIDE SEQUENCE [LARGE SCALE GENOMIC DNA]</scope>
    <source>
        <strain evidence="11 12">CGMCC 1.6503</strain>
    </source>
</reference>
<dbReference type="EC" id="2.7.1.180" evidence="2"/>
<evidence type="ECO:0000256" key="10">
    <source>
        <dbReference type="ARBA" id="ARBA00048540"/>
    </source>
</evidence>
<dbReference type="GO" id="GO:0046872">
    <property type="term" value="F:metal ion binding"/>
    <property type="evidence" value="ECO:0007669"/>
    <property type="project" value="UniProtKB-KW"/>
</dbReference>
<evidence type="ECO:0000313" key="12">
    <source>
        <dbReference type="Proteomes" id="UP000294292"/>
    </source>
</evidence>
<dbReference type="GO" id="GO:0016740">
    <property type="term" value="F:transferase activity"/>
    <property type="evidence" value="ECO:0007669"/>
    <property type="project" value="UniProtKB-KW"/>
</dbReference>
<accession>A0A4P6ZW24</accession>
<dbReference type="AlphaFoldDB" id="A0A4P6ZW24"/>
<protein>
    <recommendedName>
        <fullName evidence="3">FAD:protein FMN transferase</fullName>
        <ecNumber evidence="2">2.7.1.180</ecNumber>
    </recommendedName>
    <alternativeName>
        <fullName evidence="9">Flavin transferase</fullName>
    </alternativeName>
</protein>
<dbReference type="Pfam" id="PF02424">
    <property type="entry name" value="ApbE"/>
    <property type="match status" value="1"/>
</dbReference>
<comment type="cofactor">
    <cofactor evidence="1">
        <name>Mg(2+)</name>
        <dbReference type="ChEBI" id="CHEBI:18420"/>
    </cofactor>
</comment>
<dbReference type="InterPro" id="IPR024932">
    <property type="entry name" value="ApbE"/>
</dbReference>
<dbReference type="RefSeq" id="WP_134208976.1">
    <property type="nucleotide sequence ID" value="NZ_CP038015.1"/>
</dbReference>
<dbReference type="Proteomes" id="UP000294292">
    <property type="component" value="Chromosome"/>
</dbReference>
<name>A0A4P6ZW24_9BACL</name>
<keyword evidence="4" id="KW-0285">Flavoprotein</keyword>
<keyword evidence="6" id="KW-0479">Metal-binding</keyword>
<dbReference type="Gene3D" id="3.10.520.10">
    <property type="entry name" value="ApbE-like domains"/>
    <property type="match status" value="1"/>
</dbReference>
<evidence type="ECO:0000256" key="9">
    <source>
        <dbReference type="ARBA" id="ARBA00031306"/>
    </source>
</evidence>
<proteinExistence type="predicted"/>
<evidence type="ECO:0000256" key="1">
    <source>
        <dbReference type="ARBA" id="ARBA00001946"/>
    </source>
</evidence>
<organism evidence="11 12">
    <name type="scientific">Paenisporosarcina antarctica</name>
    <dbReference type="NCBI Taxonomy" id="417367"/>
    <lineage>
        <taxon>Bacteria</taxon>
        <taxon>Bacillati</taxon>
        <taxon>Bacillota</taxon>
        <taxon>Bacilli</taxon>
        <taxon>Bacillales</taxon>
        <taxon>Caryophanaceae</taxon>
        <taxon>Paenisporosarcina</taxon>
    </lineage>
</organism>
<evidence type="ECO:0000256" key="7">
    <source>
        <dbReference type="ARBA" id="ARBA00022827"/>
    </source>
</evidence>
<keyword evidence="7" id="KW-0274">FAD</keyword>